<keyword evidence="1" id="KW-0328">Glycosyltransferase</keyword>
<dbReference type="PANTHER" id="PTHR30160">
    <property type="entry name" value="TETRAACYLDISACCHARIDE 4'-KINASE-RELATED"/>
    <property type="match status" value="1"/>
</dbReference>
<dbReference type="SUPFAM" id="SSF53756">
    <property type="entry name" value="UDP-Glycosyltransferase/glycogen phosphorylase"/>
    <property type="match status" value="1"/>
</dbReference>
<reference evidence="3 4" key="1">
    <citation type="submission" date="2019-02" db="EMBL/GenBank/DDBJ databases">
        <title>Genome sequence of the sea-ice species Brumimicrobium glaciale.</title>
        <authorList>
            <person name="Bowman J.P."/>
        </authorList>
    </citation>
    <scope>NUCLEOTIDE SEQUENCE [LARGE SCALE GENOMIC DNA]</scope>
    <source>
        <strain evidence="3 4">IC156</strain>
    </source>
</reference>
<dbReference type="AlphaFoldDB" id="A0A4Q4KKV6"/>
<dbReference type="GO" id="GO:0005829">
    <property type="term" value="C:cytosol"/>
    <property type="evidence" value="ECO:0007669"/>
    <property type="project" value="TreeGrafter"/>
</dbReference>
<dbReference type="EMBL" id="SETE01000003">
    <property type="protein sequence ID" value="RYM33952.1"/>
    <property type="molecule type" value="Genomic_DNA"/>
</dbReference>
<dbReference type="PANTHER" id="PTHR30160:SF15">
    <property type="entry name" value="GLYCOSYLTRANSFERASE HI_0523-RELATED"/>
    <property type="match status" value="1"/>
</dbReference>
<dbReference type="GO" id="GO:0008713">
    <property type="term" value="F:ADP-heptose-lipopolysaccharide heptosyltransferase activity"/>
    <property type="evidence" value="ECO:0007669"/>
    <property type="project" value="TreeGrafter"/>
</dbReference>
<dbReference type="Proteomes" id="UP000293952">
    <property type="component" value="Unassembled WGS sequence"/>
</dbReference>
<accession>A0A4Q4KKV6</accession>
<dbReference type="Pfam" id="PF01075">
    <property type="entry name" value="Glyco_transf_9"/>
    <property type="match status" value="1"/>
</dbReference>
<dbReference type="CDD" id="cd03789">
    <property type="entry name" value="GT9_LPS_heptosyltransferase"/>
    <property type="match status" value="1"/>
</dbReference>
<evidence type="ECO:0000313" key="3">
    <source>
        <dbReference type="EMBL" id="RYM33952.1"/>
    </source>
</evidence>
<protein>
    <submittedName>
        <fullName evidence="3">Lipopolysaccharide heptosyltransferase family protein</fullName>
    </submittedName>
</protein>
<evidence type="ECO:0000313" key="4">
    <source>
        <dbReference type="Proteomes" id="UP000293952"/>
    </source>
</evidence>
<dbReference type="InterPro" id="IPR002201">
    <property type="entry name" value="Glyco_trans_9"/>
</dbReference>
<proteinExistence type="predicted"/>
<gene>
    <name evidence="3" type="ORF">ERX46_08275</name>
</gene>
<keyword evidence="2 3" id="KW-0808">Transferase</keyword>
<organism evidence="3 4">
    <name type="scientific">Brumimicrobium glaciale</name>
    <dbReference type="NCBI Taxonomy" id="200475"/>
    <lineage>
        <taxon>Bacteria</taxon>
        <taxon>Pseudomonadati</taxon>
        <taxon>Bacteroidota</taxon>
        <taxon>Flavobacteriia</taxon>
        <taxon>Flavobacteriales</taxon>
        <taxon>Crocinitomicaceae</taxon>
        <taxon>Brumimicrobium</taxon>
    </lineage>
</organism>
<evidence type="ECO:0000256" key="2">
    <source>
        <dbReference type="ARBA" id="ARBA00022679"/>
    </source>
</evidence>
<dbReference type="RefSeq" id="WP_130093393.1">
    <property type="nucleotide sequence ID" value="NZ_SETE01000003.1"/>
</dbReference>
<dbReference type="Gene3D" id="3.40.50.2000">
    <property type="entry name" value="Glycogen Phosphorylase B"/>
    <property type="match status" value="2"/>
</dbReference>
<keyword evidence="4" id="KW-1185">Reference proteome</keyword>
<name>A0A4Q4KKV6_9FLAO</name>
<comment type="caution">
    <text evidence="3">The sequence shown here is derived from an EMBL/GenBank/DDBJ whole genome shotgun (WGS) entry which is preliminary data.</text>
</comment>
<dbReference type="InterPro" id="IPR051199">
    <property type="entry name" value="LPS_LOS_Heptosyltrfase"/>
</dbReference>
<sequence>MKIVDLSGKTIVISRTDSIGDVILTLPLCGWLKKQFPTVKIIFLGKSYTVDVLKCSPYIDEIIRLEDWDKVSFNEQIEIVKTLDIYAFVHVFPNKHLAKLGRAAKIPMRIGTSHRMFHLFTCNFRPNFTRKNSNFHEAQLNFELLRSFGVKSLPKIEELVEYIGKFKPQVELPNQLKEVLKSGKRVILHTKSQGSAVEWPMEKYVQLAIELAAKNYTVYFSGTEKEGLQFRGALPNHPQIIDISGKSSLAELITFIDKCDVLVACSTGPLHLAAVLGKKAIGLYTDLRPMHPGRWAPIGAKSIAITANSSGDPKLEDIYSIVVDRIVQIIES</sequence>
<dbReference type="OrthoDB" id="9797795at2"/>
<evidence type="ECO:0000256" key="1">
    <source>
        <dbReference type="ARBA" id="ARBA00022676"/>
    </source>
</evidence>
<dbReference type="GO" id="GO:0009244">
    <property type="term" value="P:lipopolysaccharide core region biosynthetic process"/>
    <property type="evidence" value="ECO:0007669"/>
    <property type="project" value="TreeGrafter"/>
</dbReference>